<keyword evidence="2" id="KW-0521">NADP</keyword>
<dbReference type="InterPro" id="IPR029903">
    <property type="entry name" value="RmlD-like-bd"/>
</dbReference>
<comment type="pathway">
    <text evidence="2">Carbohydrate biosynthesis; dTDP-L-rhamnose biosynthesis.</text>
</comment>
<organism evidence="4 5">
    <name type="scientific">Eiseniibacteriota bacterium</name>
    <dbReference type="NCBI Taxonomy" id="2212470"/>
    <lineage>
        <taxon>Bacteria</taxon>
        <taxon>Candidatus Eiseniibacteriota</taxon>
    </lineage>
</organism>
<dbReference type="Gene3D" id="3.90.25.10">
    <property type="entry name" value="UDP-galactose 4-epimerase, domain 1"/>
    <property type="match status" value="1"/>
</dbReference>
<evidence type="ECO:0000259" key="3">
    <source>
        <dbReference type="Pfam" id="PF04321"/>
    </source>
</evidence>
<proteinExistence type="inferred from homology"/>
<dbReference type="Pfam" id="PF04321">
    <property type="entry name" value="RmlD_sub_bind"/>
    <property type="match status" value="1"/>
</dbReference>
<dbReference type="Gene3D" id="3.40.50.720">
    <property type="entry name" value="NAD(P)-binding Rossmann-like Domain"/>
    <property type="match status" value="1"/>
</dbReference>
<evidence type="ECO:0000313" key="4">
    <source>
        <dbReference type="EMBL" id="MCA9757771.1"/>
    </source>
</evidence>
<dbReference type="Proteomes" id="UP000739538">
    <property type="component" value="Unassembled WGS sequence"/>
</dbReference>
<comment type="caution">
    <text evidence="4">The sequence shown here is derived from an EMBL/GenBank/DDBJ whole genome shotgun (WGS) entry which is preliminary data.</text>
</comment>
<reference evidence="4" key="1">
    <citation type="submission" date="2020-04" db="EMBL/GenBank/DDBJ databases">
        <authorList>
            <person name="Zhang T."/>
        </authorList>
    </citation>
    <scope>NUCLEOTIDE SEQUENCE</scope>
    <source>
        <strain evidence="4">HKST-UBA02</strain>
    </source>
</reference>
<dbReference type="EMBL" id="JAGQHS010000119">
    <property type="protein sequence ID" value="MCA9757771.1"/>
    <property type="molecule type" value="Genomic_DNA"/>
</dbReference>
<dbReference type="EC" id="1.1.1.133" evidence="2"/>
<dbReference type="SUPFAM" id="SSF51735">
    <property type="entry name" value="NAD(P)-binding Rossmann-fold domains"/>
    <property type="match status" value="1"/>
</dbReference>
<dbReference type="PANTHER" id="PTHR10491:SF4">
    <property type="entry name" value="METHIONINE ADENOSYLTRANSFERASE 2 SUBUNIT BETA"/>
    <property type="match status" value="1"/>
</dbReference>
<comment type="similarity">
    <text evidence="1 2">Belongs to the dTDP-4-dehydrorhamnose reductase family.</text>
</comment>
<gene>
    <name evidence="4" type="primary">rfbD</name>
    <name evidence="4" type="ORF">KDA27_18365</name>
</gene>
<protein>
    <recommendedName>
        <fullName evidence="2">dTDP-4-dehydrorhamnose reductase</fullName>
        <ecNumber evidence="2">1.1.1.133</ecNumber>
    </recommendedName>
</protein>
<dbReference type="InterPro" id="IPR005913">
    <property type="entry name" value="dTDP_dehydrorham_reduct"/>
</dbReference>
<evidence type="ECO:0000256" key="2">
    <source>
        <dbReference type="RuleBase" id="RU364082"/>
    </source>
</evidence>
<accession>A0A956NG12</accession>
<keyword evidence="2 4" id="KW-0560">Oxidoreductase</keyword>
<dbReference type="AlphaFoldDB" id="A0A956NG12"/>
<sequence>MLGRALRRHFPPAVRIDAPTRADLPLEDVAQIEEHWRERDITHVLLVAAWTRVDDCESDPERAFLTNGILPGRIARRAAHHDVSVTFLSTDYVFPGTAGSPYRESDPAAPAGIYGRSKWMGESEVRAAGTKHRVVRTAGLYGQGGPDFLAAILPRLEAGEVRVVDDQVLAPTWVDALAPALWSVVLGNEPGTFHLTCGGEVSWFGFARAIAELRGLPVERVVPIATRELGRPAPRPAYSVLDNQRAEVLLGVTLPSWRDALASYLASMEDPSV</sequence>
<comment type="function">
    <text evidence="2">Catalyzes the reduction of dTDP-6-deoxy-L-lyxo-4-hexulose to yield dTDP-L-rhamnose.</text>
</comment>
<name>A0A956NG12_UNCEI</name>
<dbReference type="GO" id="GO:0008831">
    <property type="term" value="F:dTDP-4-dehydrorhamnose reductase activity"/>
    <property type="evidence" value="ECO:0007669"/>
    <property type="project" value="UniProtKB-EC"/>
</dbReference>
<dbReference type="InterPro" id="IPR036291">
    <property type="entry name" value="NAD(P)-bd_dom_sf"/>
</dbReference>
<reference evidence="4" key="2">
    <citation type="journal article" date="2021" name="Microbiome">
        <title>Successional dynamics and alternative stable states in a saline activated sludge microbial community over 9 years.</title>
        <authorList>
            <person name="Wang Y."/>
            <person name="Ye J."/>
            <person name="Ju F."/>
            <person name="Liu L."/>
            <person name="Boyd J.A."/>
            <person name="Deng Y."/>
            <person name="Parks D.H."/>
            <person name="Jiang X."/>
            <person name="Yin X."/>
            <person name="Woodcroft B.J."/>
            <person name="Tyson G.W."/>
            <person name="Hugenholtz P."/>
            <person name="Polz M.F."/>
            <person name="Zhang T."/>
        </authorList>
    </citation>
    <scope>NUCLEOTIDE SEQUENCE</scope>
    <source>
        <strain evidence="4">HKST-UBA02</strain>
    </source>
</reference>
<dbReference type="CDD" id="cd05254">
    <property type="entry name" value="dTDP_HR_like_SDR_e"/>
    <property type="match status" value="1"/>
</dbReference>
<evidence type="ECO:0000313" key="5">
    <source>
        <dbReference type="Proteomes" id="UP000739538"/>
    </source>
</evidence>
<dbReference type="NCBIfam" id="TIGR01214">
    <property type="entry name" value="rmlD"/>
    <property type="match status" value="1"/>
</dbReference>
<dbReference type="PANTHER" id="PTHR10491">
    <property type="entry name" value="DTDP-4-DEHYDRORHAMNOSE REDUCTASE"/>
    <property type="match status" value="1"/>
</dbReference>
<feature type="domain" description="RmlD-like substrate binding" evidence="3">
    <location>
        <begin position="1"/>
        <end position="268"/>
    </location>
</feature>
<evidence type="ECO:0000256" key="1">
    <source>
        <dbReference type="ARBA" id="ARBA00010944"/>
    </source>
</evidence>